<feature type="domain" description="Reverse transcriptase" evidence="1">
    <location>
        <begin position="561"/>
        <end position="826"/>
    </location>
</feature>
<gene>
    <name evidence="2" type="ORF">PHMEG_0005727</name>
</gene>
<name>A0A225WQM4_9STRA</name>
<accession>A0A225WQM4</accession>
<dbReference type="InterPro" id="IPR036691">
    <property type="entry name" value="Endo/exonu/phosph_ase_sf"/>
</dbReference>
<proteinExistence type="predicted"/>
<dbReference type="Gene3D" id="3.60.10.10">
    <property type="entry name" value="Endonuclease/exonuclease/phosphatase"/>
    <property type="match status" value="1"/>
</dbReference>
<organism evidence="2 3">
    <name type="scientific">Phytophthora megakarya</name>
    <dbReference type="NCBI Taxonomy" id="4795"/>
    <lineage>
        <taxon>Eukaryota</taxon>
        <taxon>Sar</taxon>
        <taxon>Stramenopiles</taxon>
        <taxon>Oomycota</taxon>
        <taxon>Peronosporomycetes</taxon>
        <taxon>Peronosporales</taxon>
        <taxon>Peronosporaceae</taxon>
        <taxon>Phytophthora</taxon>
    </lineage>
</organism>
<dbReference type="OrthoDB" id="123906at2759"/>
<protein>
    <recommendedName>
        <fullName evidence="1">Reverse transcriptase domain-containing protein</fullName>
    </recommendedName>
</protein>
<comment type="caution">
    <text evidence="2">The sequence shown here is derived from an EMBL/GenBank/DDBJ whole genome shotgun (WGS) entry which is preliminary data.</text>
</comment>
<dbReference type="InterPro" id="IPR000477">
    <property type="entry name" value="RT_dom"/>
</dbReference>
<evidence type="ECO:0000313" key="3">
    <source>
        <dbReference type="Proteomes" id="UP000198211"/>
    </source>
</evidence>
<sequence>MIFNKERWENRIIKHSVQYSPARRSMCVTIHLAKSRELWIVGTYIHHAPDQHVDEVHREWEWIEERVSDGRSRRGTVMVAGDFNTYSNEHLDRSAPGDMSGRARDMCRQFDAWTESLGITSTFRSRHPNTQRHTYCRNGTRTALDDIFVSSEHESAISASAIWLNSITTSDHVGVPVAILQCERGARVARNLNNVTPIKVVNTRTKTQDELDEFTHKLNELDEFTLHTATMLDSGVIRLVDDIDVENSTQEQIQQWLERAIDNLYSCLYTSAKNLWGEVNQSKRHLARAVCIRRSNRCTSQLRLAKELLGIPEVTVETLQIAADAICWPKWVLHPDSMVEGSAHQNGARTINAMLTNIPLSNMYEEWIDWFEDIIKHWKSTIRIRRNWRQTSRRKLCQDRRRNWFVAGRTKAFLQTTLGKPLPPVSIRSAIIQEEGSARYTEDRSEVNRELTRLLDNWIPVDEQTTRPRYLDTALPEDAASLPDFAREWILPDIERGGRYVSAWSGAGKRWDDYHYTAEIQTTIDRKLKKHVAPGYGGISQEMWIASPAIVRHRERRVIELILRTGLAPKILLRKQMIFLPKTQTVDPTLDNSKGLPPWRPITVQSAFANRVFLVIKEFVDRGIPNSGLQHGFRNDRSVIDASLLTTLLLDRAKENRERLLLVSKDCLKCYDRIPSWVMELLYMGIGVPVMARKLMIDFLGSGNIDVRTAFGWLSTGEREFGIGQGSILAILHISVYMGCLQNQLATSVDPVSIRHHQAGHGIEVASTMFVDDQLDVSTTYEGLLDRARITNMFTGKDATGGVFGSAKSFQMYVTPDPEHFPAVMLNDGHSVPQPVRVVAPEEGFKHLGIQQGGEDQWATSLEPTWKTLVSDADRIRRLSLSLPEFRYVVNHIWIPRFRYRMLLGGAIKMAARVDVFIRQVARSVLKLPYYLPTAVYYDKGNGLGLESCEADANINRLVEALRILNTPELPVYHLLVERLEAYQIRAGLTDNPLCKPIAPPGTVTTWIAQVLRYAAALEPPLTMAIRWVQPRNARSERLNDRALMDLTPSEHHTTLLSINWKWDFKLRYVGDITSDMGTHILPFVTIMRSGKWDEKTRAKVEILYNLWRTALVIPTTNRLLIPVGCIPVDPRQTPAAVRIGVGHWIVAIRMNTEGPEPVIDQYELGYRDVGDAQMHQLGLTIPIRWWYERPRGSDIWFERTHRVLEDSQSQSAGGTNVLEVVVSGSSGHT</sequence>
<dbReference type="SUPFAM" id="SSF56219">
    <property type="entry name" value="DNase I-like"/>
    <property type="match status" value="1"/>
</dbReference>
<dbReference type="AlphaFoldDB" id="A0A225WQM4"/>
<dbReference type="Proteomes" id="UP000198211">
    <property type="component" value="Unassembled WGS sequence"/>
</dbReference>
<dbReference type="PROSITE" id="PS50878">
    <property type="entry name" value="RT_POL"/>
    <property type="match status" value="1"/>
</dbReference>
<keyword evidence="3" id="KW-1185">Reference proteome</keyword>
<reference evidence="3" key="1">
    <citation type="submission" date="2017-03" db="EMBL/GenBank/DDBJ databases">
        <title>Phytopthora megakarya and P. palmivora, two closely related causual agents of cacao black pod achieved similar genome size and gene model numbers by different mechanisms.</title>
        <authorList>
            <person name="Ali S."/>
            <person name="Shao J."/>
            <person name="Larry D.J."/>
            <person name="Kronmiller B."/>
            <person name="Shen D."/>
            <person name="Strem M.D."/>
            <person name="Melnick R.L."/>
            <person name="Guiltinan M.J."/>
            <person name="Tyler B.M."/>
            <person name="Meinhardt L.W."/>
            <person name="Bailey B.A."/>
        </authorList>
    </citation>
    <scope>NUCLEOTIDE SEQUENCE [LARGE SCALE GENOMIC DNA]</scope>
    <source>
        <strain evidence="3">zdho120</strain>
    </source>
</reference>
<dbReference type="EMBL" id="NBNE01000382">
    <property type="protein sequence ID" value="OWZ19935.1"/>
    <property type="molecule type" value="Genomic_DNA"/>
</dbReference>
<evidence type="ECO:0000259" key="1">
    <source>
        <dbReference type="PROSITE" id="PS50878"/>
    </source>
</evidence>
<evidence type="ECO:0000313" key="2">
    <source>
        <dbReference type="EMBL" id="OWZ19935.1"/>
    </source>
</evidence>